<sequence length="9" mass="1166">SFLNWHIFC</sequence>
<reference evidence="1 2" key="1">
    <citation type="submission" date="2012-10" db="EMBL/GenBank/DDBJ databases">
        <title>Genome sequence of Vibrio Cholerae HENC-02.</title>
        <authorList>
            <person name="Eppinger M."/>
            <person name="Hasan N.A."/>
            <person name="Sengamalay N."/>
            <person name="Hine E."/>
            <person name="Su Q."/>
            <person name="Daugherty S.C."/>
            <person name="Young S."/>
            <person name="Sadzewicz L."/>
            <person name="Tallon L."/>
            <person name="Cebula T.A."/>
            <person name="Ravel J."/>
            <person name="Colwell R.R."/>
        </authorList>
    </citation>
    <scope>NUCLEOTIDE SEQUENCE [LARGE SCALE GENOMIC DNA]</scope>
    <source>
        <strain evidence="1 2">HENC-02</strain>
    </source>
</reference>
<protein>
    <submittedName>
        <fullName evidence="1">Flagellar rod assembly protein/muramidase FlgJ</fullName>
    </submittedName>
</protein>
<keyword evidence="1" id="KW-0966">Cell projection</keyword>
<proteinExistence type="predicted"/>
<dbReference type="EMBL" id="AJSR01000276">
    <property type="protein sequence ID" value="EKM33443.1"/>
    <property type="molecule type" value="Genomic_DNA"/>
</dbReference>
<gene>
    <name evidence="1" type="primary">flgJ</name>
    <name evidence="1" type="ORF">VCHENC02_1105B</name>
</gene>
<keyword evidence="1" id="KW-0282">Flagellum</keyword>
<comment type="caution">
    <text evidence="1">The sequence shown here is derived from an EMBL/GenBank/DDBJ whole genome shotgun (WGS) entry which is preliminary data.</text>
</comment>
<organism evidence="1 2">
    <name type="scientific">Vibrio harveyi</name>
    <name type="common">Beneckea harveyi</name>
    <dbReference type="NCBI Taxonomy" id="669"/>
    <lineage>
        <taxon>Bacteria</taxon>
        <taxon>Pseudomonadati</taxon>
        <taxon>Pseudomonadota</taxon>
        <taxon>Gammaproteobacteria</taxon>
        <taxon>Vibrionales</taxon>
        <taxon>Vibrionaceae</taxon>
        <taxon>Vibrio</taxon>
    </lineage>
</organism>
<name>A0A454D436_VIBHA</name>
<evidence type="ECO:0000313" key="2">
    <source>
        <dbReference type="Proteomes" id="UP000008367"/>
    </source>
</evidence>
<keyword evidence="1" id="KW-0969">Cilium</keyword>
<feature type="non-terminal residue" evidence="1">
    <location>
        <position position="1"/>
    </location>
</feature>
<evidence type="ECO:0000313" key="1">
    <source>
        <dbReference type="EMBL" id="EKM33443.1"/>
    </source>
</evidence>
<dbReference type="Proteomes" id="UP000008367">
    <property type="component" value="Unassembled WGS sequence"/>
</dbReference>
<accession>A0A454D436</accession>